<gene>
    <name evidence="1" type="ORF">MSG28_013466</name>
</gene>
<keyword evidence="2" id="KW-1185">Reference proteome</keyword>
<dbReference type="Proteomes" id="UP001064048">
    <property type="component" value="Chromosome 23"/>
</dbReference>
<dbReference type="EMBL" id="CM046123">
    <property type="protein sequence ID" value="KAI8439790.1"/>
    <property type="molecule type" value="Genomic_DNA"/>
</dbReference>
<name>A0ACC0KU31_CHOFU</name>
<evidence type="ECO:0000313" key="2">
    <source>
        <dbReference type="Proteomes" id="UP001064048"/>
    </source>
</evidence>
<accession>A0ACC0KU31</accession>
<feature type="non-terminal residue" evidence="1">
    <location>
        <position position="1"/>
    </location>
</feature>
<protein>
    <submittedName>
        <fullName evidence="1">Uncharacterized protein</fullName>
    </submittedName>
</protein>
<reference evidence="1 2" key="1">
    <citation type="journal article" date="2022" name="Genome Biol. Evol.">
        <title>The Spruce Budworm Genome: Reconstructing the Evolutionary History of Antifreeze Proteins.</title>
        <authorList>
            <person name="Beliveau C."/>
            <person name="Gagne P."/>
            <person name="Picq S."/>
            <person name="Vernygora O."/>
            <person name="Keeling C.I."/>
            <person name="Pinkney K."/>
            <person name="Doucet D."/>
            <person name="Wen F."/>
            <person name="Johnston J.S."/>
            <person name="Maaroufi H."/>
            <person name="Boyle B."/>
            <person name="Laroche J."/>
            <person name="Dewar K."/>
            <person name="Juretic N."/>
            <person name="Blackburn G."/>
            <person name="Nisole A."/>
            <person name="Brunet B."/>
            <person name="Brandao M."/>
            <person name="Lumley L."/>
            <person name="Duan J."/>
            <person name="Quan G."/>
            <person name="Lucarotti C.J."/>
            <person name="Roe A.D."/>
            <person name="Sperling F.A.H."/>
            <person name="Levesque R.C."/>
            <person name="Cusson M."/>
        </authorList>
    </citation>
    <scope>NUCLEOTIDE SEQUENCE [LARGE SCALE GENOMIC DNA]</scope>
    <source>
        <strain evidence="1">Glfc:IPQL:Cfum</strain>
    </source>
</reference>
<proteinExistence type="predicted"/>
<comment type="caution">
    <text evidence="1">The sequence shown here is derived from an EMBL/GenBank/DDBJ whole genome shotgun (WGS) entry which is preliminary data.</text>
</comment>
<organism evidence="1 2">
    <name type="scientific">Choristoneura fumiferana</name>
    <name type="common">Spruce budworm moth</name>
    <name type="synonym">Archips fumiferana</name>
    <dbReference type="NCBI Taxonomy" id="7141"/>
    <lineage>
        <taxon>Eukaryota</taxon>
        <taxon>Metazoa</taxon>
        <taxon>Ecdysozoa</taxon>
        <taxon>Arthropoda</taxon>
        <taxon>Hexapoda</taxon>
        <taxon>Insecta</taxon>
        <taxon>Pterygota</taxon>
        <taxon>Neoptera</taxon>
        <taxon>Endopterygota</taxon>
        <taxon>Lepidoptera</taxon>
        <taxon>Glossata</taxon>
        <taxon>Ditrysia</taxon>
        <taxon>Tortricoidea</taxon>
        <taxon>Tortricidae</taxon>
        <taxon>Tortricinae</taxon>
        <taxon>Choristoneura</taxon>
    </lineage>
</organism>
<sequence>HREAITKWLIQSRSRCFVEGNIGSGKTTFLEHFRQFEDITLLTEPVEEWRNLRGWNLLDLMYKDPSKWAMAFQAYVSLTMLDMHRRPTTTPVKLMERSIYSARYCFVEHMQRSGILHPAQFAVLDEWFRFIHTEIPIEADLIVYLKTDPKIAYERIKRRARSEEQCVPLSYLEELHKLHEDWLVNRTFAECPAPILRKAVDVVMRSPNKLSPKKPITSSPIKIIPQIRL</sequence>
<evidence type="ECO:0000313" key="1">
    <source>
        <dbReference type="EMBL" id="KAI8439790.1"/>
    </source>
</evidence>